<reference evidence="1" key="2">
    <citation type="journal article" date="2022" name="New Phytol.">
        <title>Evolutionary transition to the ectomycorrhizal habit in the genomes of a hyperdiverse lineage of mushroom-forming fungi.</title>
        <authorList>
            <person name="Looney B."/>
            <person name="Miyauchi S."/>
            <person name="Morin E."/>
            <person name="Drula E."/>
            <person name="Courty P.E."/>
            <person name="Kohler A."/>
            <person name="Kuo A."/>
            <person name="LaButti K."/>
            <person name="Pangilinan J."/>
            <person name="Lipzen A."/>
            <person name="Riley R."/>
            <person name="Andreopoulos W."/>
            <person name="He G."/>
            <person name="Johnson J."/>
            <person name="Nolan M."/>
            <person name="Tritt A."/>
            <person name="Barry K.W."/>
            <person name="Grigoriev I.V."/>
            <person name="Nagy L.G."/>
            <person name="Hibbett D."/>
            <person name="Henrissat B."/>
            <person name="Matheny P.B."/>
            <person name="Labbe J."/>
            <person name="Martin F.M."/>
        </authorList>
    </citation>
    <scope>NUCLEOTIDE SEQUENCE</scope>
    <source>
        <strain evidence="1">EC-137</strain>
    </source>
</reference>
<dbReference type="Proteomes" id="UP000814128">
    <property type="component" value="Unassembled WGS sequence"/>
</dbReference>
<evidence type="ECO:0000313" key="2">
    <source>
        <dbReference type="Proteomes" id="UP000814128"/>
    </source>
</evidence>
<keyword evidence="2" id="KW-1185">Reference proteome</keyword>
<sequence>MSSGEDDSNDGNHFGRDAKKRRVQRACDMCRRKKGDGGQMPGNRCSNCIAYNQECTYVEAAKKRGPPKGYVEGLETRLEKMQALLNQLCPNADFSKELGPPVDRDWTRERQSSYSEGRPQASTPPYRESPMTFPIPASNTDALEPSDDEEALQVDGLADHLKDFHVGYRFFGKSSGVRLIKTAMDFKSEYSGKRIDEYVFNRNANREEFWSVHPWENLANCHDFATSRPYVFPEPDLLTSLVSLYFEHSNSLYPLLHRPTFERQMLEGLHMEDEGFGSVVIVACSIGSRYSDDPRVRLDGVESFGSSGWKWFLQVRMARRSFLTPPTLTDLQIFCLTCIFLQGCSAPQVCWTLCGVGIRLAQDVGAHRRKVYSSRRKVEDELWRRAFWVLVTIDRSMSASLGRPCAIQEEDFDLDYPAECDDEYWEHPDPNQAFKQPAGKPSTVSFFLAHIRLDQIMGFALRTIYSINKSKALLGFVGPEWEQRIVAELDSTLNKWVDEIPDHLRWPPSTDQPLFFRQSAVLYAEYYQLQIMVHRPFIPSAQKPSKLSFPSLAICTNAARACAHVVDALRRRFPGRRSPELQLPIFTAAIVLLLYIWGHKRAGQSSTSVDFQQEMQSVHKCMQTLKDCESRWHTAGRLWDVIYELASVGEIPLPASTPTSKRERDSDSP</sequence>
<comment type="caution">
    <text evidence="1">The sequence shown here is derived from an EMBL/GenBank/DDBJ whole genome shotgun (WGS) entry which is preliminary data.</text>
</comment>
<organism evidence="1 2">
    <name type="scientific">Vararia minispora EC-137</name>
    <dbReference type="NCBI Taxonomy" id="1314806"/>
    <lineage>
        <taxon>Eukaryota</taxon>
        <taxon>Fungi</taxon>
        <taxon>Dikarya</taxon>
        <taxon>Basidiomycota</taxon>
        <taxon>Agaricomycotina</taxon>
        <taxon>Agaricomycetes</taxon>
        <taxon>Russulales</taxon>
        <taxon>Lachnocladiaceae</taxon>
        <taxon>Vararia</taxon>
    </lineage>
</organism>
<gene>
    <name evidence="1" type="ORF">K488DRAFT_36194</name>
</gene>
<accession>A0ACB8QUU9</accession>
<protein>
    <submittedName>
        <fullName evidence="1">Fungal-specific transcription factor domain-containing protein</fullName>
    </submittedName>
</protein>
<feature type="non-terminal residue" evidence="1">
    <location>
        <position position="669"/>
    </location>
</feature>
<name>A0ACB8QUU9_9AGAM</name>
<reference evidence="1" key="1">
    <citation type="submission" date="2021-02" db="EMBL/GenBank/DDBJ databases">
        <authorList>
            <consortium name="DOE Joint Genome Institute"/>
            <person name="Ahrendt S."/>
            <person name="Looney B.P."/>
            <person name="Miyauchi S."/>
            <person name="Morin E."/>
            <person name="Drula E."/>
            <person name="Courty P.E."/>
            <person name="Chicoki N."/>
            <person name="Fauchery L."/>
            <person name="Kohler A."/>
            <person name="Kuo A."/>
            <person name="Labutti K."/>
            <person name="Pangilinan J."/>
            <person name="Lipzen A."/>
            <person name="Riley R."/>
            <person name="Andreopoulos W."/>
            <person name="He G."/>
            <person name="Johnson J."/>
            <person name="Barry K.W."/>
            <person name="Grigoriev I.V."/>
            <person name="Nagy L."/>
            <person name="Hibbett D."/>
            <person name="Henrissat B."/>
            <person name="Matheny P.B."/>
            <person name="Labbe J."/>
            <person name="Martin F."/>
        </authorList>
    </citation>
    <scope>NUCLEOTIDE SEQUENCE</scope>
    <source>
        <strain evidence="1">EC-137</strain>
    </source>
</reference>
<proteinExistence type="predicted"/>
<evidence type="ECO:0000313" key="1">
    <source>
        <dbReference type="EMBL" id="KAI0035390.1"/>
    </source>
</evidence>
<dbReference type="EMBL" id="MU273485">
    <property type="protein sequence ID" value="KAI0035390.1"/>
    <property type="molecule type" value="Genomic_DNA"/>
</dbReference>